<accession>A0A8J2J8H0</accession>
<dbReference type="OrthoDB" id="191037at2759"/>
<dbReference type="InterPro" id="IPR004119">
    <property type="entry name" value="EcKL"/>
</dbReference>
<dbReference type="EMBL" id="CAJVCH010026639">
    <property type="protein sequence ID" value="CAG7700789.1"/>
    <property type="molecule type" value="Genomic_DNA"/>
</dbReference>
<dbReference type="PANTHER" id="PTHR11012:SF30">
    <property type="entry name" value="PROTEIN KINASE-LIKE DOMAIN-CONTAINING"/>
    <property type="match status" value="1"/>
</dbReference>
<evidence type="ECO:0000313" key="2">
    <source>
        <dbReference type="EMBL" id="CAG7700789.1"/>
    </source>
</evidence>
<evidence type="ECO:0000259" key="1">
    <source>
        <dbReference type="SMART" id="SM00587"/>
    </source>
</evidence>
<sequence length="500" mass="57985">MERETGVTKDFLESVLGYKIHRFCLHAGSSLGDNYSCDLFGVDIWLDAGTSVTLSIIIKCYPTNVARQMILDSTNSFETELGVYKQVLPELYKIQPKEKLIDLNFPEFIFGQHVPPDKRASLGRPMMPVDNCIILPDLRQKGGFRLRDKFLSFDEPHFSLMVEALAKIHAISWVYKCKSGVMQLHEKYPFLKKTMSQESLSEMEGYKNRCYQMAENIVIGSEKALKGLSYLRTVRDFVQNLYYDSTGYEEQSCTGRTKDTILKKPRDGTVKDEKPWAVLCHGDAWSNNILFRYDNENNPIEVTFVDLQLARESDPFTDLVYCLYLSTSREFRMNHLSKMLHLYYMKFSAICDHFSVPELPGWSWEELNRRFDRARIYGAHMAVYILPIIFKNPEEMQPMEDLERGPTCQQKEQMSEFLTSLSKAEIVHPVLRERFLGVLEELVEDGQRLLQELKNNEKTFLSLRKQVYKARLGVLEVIILLKFVGTHSLQLFSLESKVLN</sequence>
<dbReference type="AlphaFoldDB" id="A0A8J2J8H0"/>
<name>A0A8J2J8H0_9HEXA</name>
<dbReference type="InterPro" id="IPR015897">
    <property type="entry name" value="CHK_kinase-like"/>
</dbReference>
<organism evidence="2 3">
    <name type="scientific">Allacma fusca</name>
    <dbReference type="NCBI Taxonomy" id="39272"/>
    <lineage>
        <taxon>Eukaryota</taxon>
        <taxon>Metazoa</taxon>
        <taxon>Ecdysozoa</taxon>
        <taxon>Arthropoda</taxon>
        <taxon>Hexapoda</taxon>
        <taxon>Collembola</taxon>
        <taxon>Symphypleona</taxon>
        <taxon>Sminthuridae</taxon>
        <taxon>Allacma</taxon>
    </lineage>
</organism>
<dbReference type="Pfam" id="PF02958">
    <property type="entry name" value="EcKL"/>
    <property type="match status" value="1"/>
</dbReference>
<keyword evidence="3" id="KW-1185">Reference proteome</keyword>
<evidence type="ECO:0000313" key="3">
    <source>
        <dbReference type="Proteomes" id="UP000708208"/>
    </source>
</evidence>
<reference evidence="2" key="1">
    <citation type="submission" date="2021-06" db="EMBL/GenBank/DDBJ databases">
        <authorList>
            <person name="Hodson N. C."/>
            <person name="Mongue J. A."/>
            <person name="Jaron S. K."/>
        </authorList>
    </citation>
    <scope>NUCLEOTIDE SEQUENCE</scope>
</reference>
<proteinExistence type="predicted"/>
<dbReference type="Proteomes" id="UP000708208">
    <property type="component" value="Unassembled WGS sequence"/>
</dbReference>
<comment type="caution">
    <text evidence="2">The sequence shown here is derived from an EMBL/GenBank/DDBJ whole genome shotgun (WGS) entry which is preliminary data.</text>
</comment>
<protein>
    <recommendedName>
        <fullName evidence="1">CHK kinase-like domain-containing protein</fullName>
    </recommendedName>
</protein>
<gene>
    <name evidence="2" type="ORF">AFUS01_LOCUS4287</name>
</gene>
<dbReference type="PANTHER" id="PTHR11012">
    <property type="entry name" value="PROTEIN KINASE-LIKE DOMAIN-CONTAINING"/>
    <property type="match status" value="1"/>
</dbReference>
<dbReference type="SMART" id="SM00587">
    <property type="entry name" value="CHK"/>
    <property type="match status" value="1"/>
</dbReference>
<feature type="domain" description="CHK kinase-like" evidence="1">
    <location>
        <begin position="133"/>
        <end position="353"/>
    </location>
</feature>